<dbReference type="EMBL" id="JADIMQ010000039">
    <property type="protein sequence ID" value="MBO8448132.1"/>
    <property type="molecule type" value="Genomic_DNA"/>
</dbReference>
<dbReference type="PANTHER" id="PTHR31270">
    <property type="entry name" value="GLUTAMINYL-PEPTIDE CYCLOTRANSFERASE"/>
    <property type="match status" value="1"/>
</dbReference>
<dbReference type="GO" id="GO:0016603">
    <property type="term" value="F:glutaminyl-peptide cyclotransferase activity"/>
    <property type="evidence" value="ECO:0007669"/>
    <property type="project" value="InterPro"/>
</dbReference>
<dbReference type="Proteomes" id="UP000810252">
    <property type="component" value="Unassembled WGS sequence"/>
</dbReference>
<name>A0A9D9EJ79_9BACT</name>
<reference evidence="1" key="1">
    <citation type="submission" date="2020-10" db="EMBL/GenBank/DDBJ databases">
        <authorList>
            <person name="Gilroy R."/>
        </authorList>
    </citation>
    <scope>NUCLEOTIDE SEQUENCE</scope>
    <source>
        <strain evidence="1">20514</strain>
    </source>
</reference>
<evidence type="ECO:0000313" key="2">
    <source>
        <dbReference type="Proteomes" id="UP000810252"/>
    </source>
</evidence>
<dbReference type="AlphaFoldDB" id="A0A9D9EJ79"/>
<dbReference type="Pfam" id="PF05096">
    <property type="entry name" value="Glu_cyclase_2"/>
    <property type="match status" value="1"/>
</dbReference>
<proteinExistence type="predicted"/>
<dbReference type="InterPro" id="IPR015943">
    <property type="entry name" value="WD40/YVTN_repeat-like_dom_sf"/>
</dbReference>
<dbReference type="Gene3D" id="2.130.10.10">
    <property type="entry name" value="YVTN repeat-like/Quinoprotein amine dehydrogenase"/>
    <property type="match status" value="1"/>
</dbReference>
<evidence type="ECO:0000313" key="1">
    <source>
        <dbReference type="EMBL" id="MBO8448132.1"/>
    </source>
</evidence>
<protein>
    <submittedName>
        <fullName evidence="1">Glutaminyl-peptide cyclotransferase</fullName>
    </submittedName>
</protein>
<dbReference type="InterPro" id="IPR011044">
    <property type="entry name" value="Quino_amine_DH_bsu"/>
</dbReference>
<gene>
    <name evidence="1" type="ORF">IAC29_02530</name>
</gene>
<dbReference type="InterPro" id="IPR007788">
    <property type="entry name" value="QCT"/>
</dbReference>
<sequence length="243" mass="27140">MVLPACFQSAAQVRQYRAEAVKQYPHDVDSYTQGLFFVDGQLYESTGQYGSSTFRKVELGTGKALRRLDFGDKYFVEGSVALGDRLYILTWTNRVAFIYDFGSLTYRSTLSYPRQGWGLTTDGKSLIASDGSSRLYYLSPDMKVTGTLDVKLHGKALNYLNELEYIDGKIWANVYMTNMVVVIDPATGTVESVIDCAGLLDPGLRTADTDVLNGIAYDSTTGKIYMTGKNWPLLFEIRLVEKK</sequence>
<reference evidence="1" key="2">
    <citation type="journal article" date="2021" name="PeerJ">
        <title>Extensive microbial diversity within the chicken gut microbiome revealed by metagenomics and culture.</title>
        <authorList>
            <person name="Gilroy R."/>
            <person name="Ravi A."/>
            <person name="Getino M."/>
            <person name="Pursley I."/>
            <person name="Horton D.L."/>
            <person name="Alikhan N.F."/>
            <person name="Baker D."/>
            <person name="Gharbi K."/>
            <person name="Hall N."/>
            <person name="Watson M."/>
            <person name="Adriaenssens E.M."/>
            <person name="Foster-Nyarko E."/>
            <person name="Jarju S."/>
            <person name="Secka A."/>
            <person name="Antonio M."/>
            <person name="Oren A."/>
            <person name="Chaudhuri R.R."/>
            <person name="La Ragione R."/>
            <person name="Hildebrand F."/>
            <person name="Pallen M.J."/>
        </authorList>
    </citation>
    <scope>NUCLEOTIDE SEQUENCE</scope>
    <source>
        <strain evidence="1">20514</strain>
    </source>
</reference>
<dbReference type="SUPFAM" id="SSF50969">
    <property type="entry name" value="YVTN repeat-like/Quinoprotein amine dehydrogenase"/>
    <property type="match status" value="1"/>
</dbReference>
<comment type="caution">
    <text evidence="1">The sequence shown here is derived from an EMBL/GenBank/DDBJ whole genome shotgun (WGS) entry which is preliminary data.</text>
</comment>
<dbReference type="PANTHER" id="PTHR31270:SF1">
    <property type="entry name" value="GLUTAMINYL-PEPTIDE CYCLOTRANSFERASE"/>
    <property type="match status" value="1"/>
</dbReference>
<organism evidence="1 2">
    <name type="scientific">Candidatus Cryptobacteroides merdigallinarum</name>
    <dbReference type="NCBI Taxonomy" id="2840770"/>
    <lineage>
        <taxon>Bacteria</taxon>
        <taxon>Pseudomonadati</taxon>
        <taxon>Bacteroidota</taxon>
        <taxon>Bacteroidia</taxon>
        <taxon>Bacteroidales</taxon>
        <taxon>Candidatus Cryptobacteroides</taxon>
    </lineage>
</organism>
<accession>A0A9D9EJ79</accession>